<feature type="binding site" evidence="7">
    <location>
        <position position="93"/>
    </location>
    <ligand>
        <name>[2Fe-2S] cluster</name>
        <dbReference type="ChEBI" id="CHEBI:190135"/>
    </ligand>
</feature>
<gene>
    <name evidence="8" type="ORF">HUW51_12110</name>
</gene>
<dbReference type="Gene3D" id="3.40.30.10">
    <property type="entry name" value="Glutaredoxin"/>
    <property type="match status" value="1"/>
</dbReference>
<evidence type="ECO:0000256" key="4">
    <source>
        <dbReference type="ARBA" id="ARBA00023004"/>
    </source>
</evidence>
<keyword evidence="2 7" id="KW-0001">2Fe-2S</keyword>
<organism evidence="8 9">
    <name type="scientific">Adhaeribacter swui</name>
    <dbReference type="NCBI Taxonomy" id="2086471"/>
    <lineage>
        <taxon>Bacteria</taxon>
        <taxon>Pseudomonadati</taxon>
        <taxon>Bacteroidota</taxon>
        <taxon>Cytophagia</taxon>
        <taxon>Cytophagales</taxon>
        <taxon>Hymenobacteraceae</taxon>
        <taxon>Adhaeribacter</taxon>
    </lineage>
</organism>
<dbReference type="Proteomes" id="UP000515237">
    <property type="component" value="Chromosome"/>
</dbReference>
<dbReference type="AlphaFoldDB" id="A0A7G7G8E4"/>
<evidence type="ECO:0000256" key="3">
    <source>
        <dbReference type="ARBA" id="ARBA00022723"/>
    </source>
</evidence>
<dbReference type="CDD" id="cd03064">
    <property type="entry name" value="TRX_Fd_NuoE"/>
    <property type="match status" value="1"/>
</dbReference>
<evidence type="ECO:0000256" key="5">
    <source>
        <dbReference type="ARBA" id="ARBA00023014"/>
    </source>
</evidence>
<dbReference type="GO" id="GO:0051537">
    <property type="term" value="F:2 iron, 2 sulfur cluster binding"/>
    <property type="evidence" value="ECO:0007669"/>
    <property type="project" value="UniProtKB-KW"/>
</dbReference>
<dbReference type="InterPro" id="IPR002023">
    <property type="entry name" value="NuoE-like"/>
</dbReference>
<dbReference type="RefSeq" id="WP_185274280.1">
    <property type="nucleotide sequence ID" value="NZ_CP055156.1"/>
</dbReference>
<dbReference type="GO" id="GO:0046872">
    <property type="term" value="F:metal ion binding"/>
    <property type="evidence" value="ECO:0007669"/>
    <property type="project" value="UniProtKB-KW"/>
</dbReference>
<keyword evidence="3 7" id="KW-0479">Metal-binding</keyword>
<dbReference type="KEGG" id="aswu:HUW51_12110"/>
<comment type="similarity">
    <text evidence="1">Belongs to the complex I 24 kDa subunit family.</text>
</comment>
<dbReference type="EMBL" id="CP055156">
    <property type="protein sequence ID" value="QNF33428.1"/>
    <property type="molecule type" value="Genomic_DNA"/>
</dbReference>
<dbReference type="NCBIfam" id="TIGR01958">
    <property type="entry name" value="nuoE_fam"/>
    <property type="match status" value="1"/>
</dbReference>
<proteinExistence type="inferred from homology"/>
<dbReference type="Pfam" id="PF01257">
    <property type="entry name" value="2Fe-2S_thioredx"/>
    <property type="match status" value="1"/>
</dbReference>
<dbReference type="InterPro" id="IPR041921">
    <property type="entry name" value="NuoE_N"/>
</dbReference>
<keyword evidence="5 7" id="KW-0411">Iron-sulfur</keyword>
<evidence type="ECO:0000313" key="8">
    <source>
        <dbReference type="EMBL" id="QNF33428.1"/>
    </source>
</evidence>
<comment type="cofactor">
    <cofactor evidence="7">
        <name>[2Fe-2S] cluster</name>
        <dbReference type="ChEBI" id="CHEBI:190135"/>
    </cofactor>
    <text evidence="7">Binds 1 [2Fe-2S] cluster.</text>
</comment>
<evidence type="ECO:0000256" key="1">
    <source>
        <dbReference type="ARBA" id="ARBA00010643"/>
    </source>
</evidence>
<name>A0A7G7G8E4_9BACT</name>
<dbReference type="GO" id="GO:0003954">
    <property type="term" value="F:NADH dehydrogenase activity"/>
    <property type="evidence" value="ECO:0007669"/>
    <property type="project" value="TreeGrafter"/>
</dbReference>
<dbReference type="PANTHER" id="PTHR10371">
    <property type="entry name" value="NADH DEHYDROGENASE UBIQUINONE FLAVOPROTEIN 2, MITOCHONDRIAL"/>
    <property type="match status" value="1"/>
</dbReference>
<accession>A0A7G7G8E4</accession>
<protein>
    <submittedName>
        <fullName evidence="8">NAD(P)H-dependent oxidoreductase subunit E</fullName>
    </submittedName>
</protein>
<keyword evidence="9" id="KW-1185">Reference proteome</keyword>
<keyword evidence="4 7" id="KW-0408">Iron</keyword>
<dbReference type="PIRSF" id="PIRSF000216">
    <property type="entry name" value="NADH_DH_24kDa"/>
    <property type="match status" value="1"/>
</dbReference>
<evidence type="ECO:0000256" key="6">
    <source>
        <dbReference type="ARBA" id="ARBA00034078"/>
    </source>
</evidence>
<dbReference type="PANTHER" id="PTHR10371:SF3">
    <property type="entry name" value="NADH DEHYDROGENASE [UBIQUINONE] FLAVOPROTEIN 2, MITOCHONDRIAL"/>
    <property type="match status" value="1"/>
</dbReference>
<dbReference type="InterPro" id="IPR036249">
    <property type="entry name" value="Thioredoxin-like_sf"/>
</dbReference>
<feature type="binding site" evidence="7">
    <location>
        <position position="138"/>
    </location>
    <ligand>
        <name>[2Fe-2S] cluster</name>
        <dbReference type="ChEBI" id="CHEBI:190135"/>
    </ligand>
</feature>
<dbReference type="SUPFAM" id="SSF52833">
    <property type="entry name" value="Thioredoxin-like"/>
    <property type="match status" value="1"/>
</dbReference>
<sequence length="169" mass="19227">MNEITTQAEVQFSEEAMAEIRRYISHYPPDRKKSALLPILHIAQAEFGGWVSPAVQDKVAEILEIQPIEVYEVATFYTMFNLKPVGKHVLEVCRTGPCMLRGADQLIEHLENRLSCHVGENSADGMFTLKTVECLAACGFGPMLQIREKYYENLDPEKIDQLLDDLRKQ</sequence>
<comment type="cofactor">
    <cofactor evidence="6">
        <name>[2Fe-2S] cluster</name>
        <dbReference type="ChEBI" id="CHEBI:190135"/>
    </cofactor>
</comment>
<feature type="binding site" evidence="7">
    <location>
        <position position="98"/>
    </location>
    <ligand>
        <name>[2Fe-2S] cluster</name>
        <dbReference type="ChEBI" id="CHEBI:190135"/>
    </ligand>
</feature>
<dbReference type="InterPro" id="IPR042128">
    <property type="entry name" value="NuoE_dom"/>
</dbReference>
<dbReference type="Gene3D" id="1.10.10.1590">
    <property type="entry name" value="NADH-quinone oxidoreductase subunit E"/>
    <property type="match status" value="1"/>
</dbReference>
<evidence type="ECO:0000313" key="9">
    <source>
        <dbReference type="Proteomes" id="UP000515237"/>
    </source>
</evidence>
<dbReference type="PROSITE" id="PS01099">
    <property type="entry name" value="COMPLEX1_24K"/>
    <property type="match status" value="1"/>
</dbReference>
<feature type="binding site" evidence="7">
    <location>
        <position position="134"/>
    </location>
    <ligand>
        <name>[2Fe-2S] cluster</name>
        <dbReference type="ChEBI" id="CHEBI:190135"/>
    </ligand>
</feature>
<dbReference type="FunFam" id="1.10.10.1590:FF:000001">
    <property type="entry name" value="NADH-quinone oxidoreductase subunit E"/>
    <property type="match status" value="1"/>
</dbReference>
<evidence type="ECO:0000256" key="7">
    <source>
        <dbReference type="PIRSR" id="PIRSR000216-1"/>
    </source>
</evidence>
<reference evidence="8 9" key="1">
    <citation type="journal article" date="2018" name="Int. J. Syst. Evol. Microbiol.">
        <title>Adhaeribacter swui sp. nov., isolated from wet mud.</title>
        <authorList>
            <person name="Kim D.U."/>
            <person name="Kim K.W."/>
            <person name="Kang M.S."/>
            <person name="Kim J.Y."/>
            <person name="Jang J.H."/>
            <person name="Kim M.K."/>
        </authorList>
    </citation>
    <scope>NUCLEOTIDE SEQUENCE [LARGE SCALE GENOMIC DNA]</scope>
    <source>
        <strain evidence="8 9">KCTC 52873</strain>
    </source>
</reference>
<evidence type="ECO:0000256" key="2">
    <source>
        <dbReference type="ARBA" id="ARBA00022714"/>
    </source>
</evidence>